<dbReference type="AlphaFoldDB" id="U1LMI1"/>
<dbReference type="PANTHER" id="PTHR33987">
    <property type="entry name" value="CALCINEURIN-LIKE METALLO-PHOSPHOESTERASE SUPERFAMILY PROTEIN"/>
    <property type="match status" value="1"/>
</dbReference>
<keyword evidence="3" id="KW-1185">Reference proteome</keyword>
<accession>U1LMI1</accession>
<dbReference type="EMBL" id="ASHR01000031">
    <property type="protein sequence ID" value="ERG63554.1"/>
    <property type="molecule type" value="Genomic_DNA"/>
</dbReference>
<dbReference type="InterPro" id="IPR018946">
    <property type="entry name" value="PhoD-like_MPP"/>
</dbReference>
<feature type="domain" description="PhoD-like phosphatase metallophosphatase" evidence="1">
    <location>
        <begin position="458"/>
        <end position="545"/>
    </location>
</feature>
<dbReference type="Proteomes" id="UP000016462">
    <property type="component" value="Unassembled WGS sequence"/>
</dbReference>
<reference evidence="2 3" key="1">
    <citation type="journal article" date="2013" name="Genome Announc.">
        <title>First draft genome sequence from a member of the genus agrococcus, isolated from modern microbialites.</title>
        <authorList>
            <person name="White R.A.III."/>
            <person name="Grassa C.J."/>
            <person name="Suttle C.A."/>
        </authorList>
    </citation>
    <scope>NUCLEOTIDE SEQUENCE [LARGE SCALE GENOMIC DNA]</scope>
    <source>
        <strain evidence="2 3">RW1</strain>
    </source>
</reference>
<organism evidence="2 3">
    <name type="scientific">Agrococcus pavilionensis RW1</name>
    <dbReference type="NCBI Taxonomy" id="1330458"/>
    <lineage>
        <taxon>Bacteria</taxon>
        <taxon>Bacillati</taxon>
        <taxon>Actinomycetota</taxon>
        <taxon>Actinomycetes</taxon>
        <taxon>Micrococcales</taxon>
        <taxon>Microbacteriaceae</taxon>
        <taxon>Agrococcus</taxon>
    </lineage>
</organism>
<dbReference type="RefSeq" id="WP_021011304.1">
    <property type="nucleotide sequence ID" value="NZ_ASHR01000031.1"/>
</dbReference>
<comment type="caution">
    <text evidence="2">The sequence shown here is derived from an EMBL/GenBank/DDBJ whole genome shotgun (WGS) entry which is preliminary data.</text>
</comment>
<protein>
    <recommendedName>
        <fullName evidence="1">PhoD-like phosphatase metallophosphatase domain-containing protein</fullName>
    </recommendedName>
</protein>
<proteinExistence type="predicted"/>
<dbReference type="Pfam" id="PF09423">
    <property type="entry name" value="PhoD"/>
    <property type="match status" value="1"/>
</dbReference>
<evidence type="ECO:0000259" key="1">
    <source>
        <dbReference type="Pfam" id="PF09423"/>
    </source>
</evidence>
<dbReference type="Gene3D" id="3.60.21.70">
    <property type="entry name" value="PhoD-like phosphatase"/>
    <property type="match status" value="1"/>
</dbReference>
<gene>
    <name evidence="2" type="ORF">L332_03690</name>
</gene>
<dbReference type="OrthoDB" id="1095434at2"/>
<dbReference type="InterPro" id="IPR038607">
    <property type="entry name" value="PhoD-like_sf"/>
</dbReference>
<evidence type="ECO:0000313" key="2">
    <source>
        <dbReference type="EMBL" id="ERG63554.1"/>
    </source>
</evidence>
<dbReference type="PANTHER" id="PTHR33987:SF1">
    <property type="entry name" value="CALCINEURIN-LIKE METALLO-PHOSPHOESTERASE SUPERFAMILY PROTEIN"/>
    <property type="match status" value="1"/>
</dbReference>
<name>U1LMI1_9MICO</name>
<dbReference type="InterPro" id="IPR029052">
    <property type="entry name" value="Metallo-depent_PP-like"/>
</dbReference>
<sequence length="663" mass="68574">MAVQHLDAGFVDYEAGAAGATTSFTFPLPAGTLPGDTFIVSLVTKDAHAIASAPSDATVIFTTTNTSPDMTLWVWQTPAEPPATAVFATSAPEEGSLSWMRFRGVDVAAPLAGGPVPASAGTWELDNHVAPTLMTTADAAMVVGGLGLPSGSRALTVESPWTIVADPQVRKGALAVKGVQDVAGSTGAARWTVGGNTGIRSLPWQAALRPAPGGSDPDPVSQAALIYSWVGAPAPDGFAVSCKTELAASVRVVAGTDADLTADVAYSALAAPDGDGWSRCVVTGLDASTPYYYALEMTDADGLSRLSAVAGPVATLPAVGAPASFGFGFGSCLESGSTETRAFTRMLARGPLLAFHLGDFHYADNTSISQASHRVDMEAQIAANSGLRALLANVPVIPVKSDHDVGGGNGVLPGAWTAPNLAAFKQVAPLLSSPVADANYGTLVVGRVKFIVTDHRYLRTATSMMGAAQKAWFKSELVTDEPVKIWVMDSPWVNHDAPLDTTDANDKWSDYPDEHEELGAYIAASAVGQVIGIHGDMHALASDDGSNNDWGGFPTFNAAPFDKRASIKGGPWSEGTYPSSGTAQSYQYGWVDVTDDGTDITVAYTGYDSSNAARVPLSVVVDTTQVQPESPWFVWGGSVLSPLALGGVWDGAGLVPARFGGVV</sequence>
<evidence type="ECO:0000313" key="3">
    <source>
        <dbReference type="Proteomes" id="UP000016462"/>
    </source>
</evidence>
<dbReference type="SUPFAM" id="SSF56300">
    <property type="entry name" value="Metallo-dependent phosphatases"/>
    <property type="match status" value="1"/>
</dbReference>